<dbReference type="AlphaFoldDB" id="A0A1E5XRT3"/>
<evidence type="ECO:0000256" key="1">
    <source>
        <dbReference type="SAM" id="Phobius"/>
    </source>
</evidence>
<name>A0A1E5XRT3_9HYPH</name>
<evidence type="ECO:0000313" key="3">
    <source>
        <dbReference type="Proteomes" id="UP000095463"/>
    </source>
</evidence>
<accession>A0A1E5XRT3</accession>
<dbReference type="Proteomes" id="UP000095463">
    <property type="component" value="Unassembled WGS sequence"/>
</dbReference>
<dbReference type="EMBL" id="LAJE02000161">
    <property type="protein sequence ID" value="OEO31322.1"/>
    <property type="molecule type" value="Genomic_DNA"/>
</dbReference>
<organism evidence="2 3">
    <name type="scientific">Devosia insulae DS-56</name>
    <dbReference type="NCBI Taxonomy" id="1116389"/>
    <lineage>
        <taxon>Bacteria</taxon>
        <taxon>Pseudomonadati</taxon>
        <taxon>Pseudomonadota</taxon>
        <taxon>Alphaproteobacteria</taxon>
        <taxon>Hyphomicrobiales</taxon>
        <taxon>Devosiaceae</taxon>
        <taxon>Devosia</taxon>
    </lineage>
</organism>
<keyword evidence="3" id="KW-1185">Reference proteome</keyword>
<keyword evidence="1" id="KW-1133">Transmembrane helix</keyword>
<evidence type="ECO:0008006" key="4">
    <source>
        <dbReference type="Google" id="ProtNLM"/>
    </source>
</evidence>
<dbReference type="OrthoDB" id="9788889at2"/>
<keyword evidence="1" id="KW-0472">Membrane</keyword>
<proteinExistence type="predicted"/>
<comment type="caution">
    <text evidence="2">The sequence shown here is derived from an EMBL/GenBank/DDBJ whole genome shotgun (WGS) entry which is preliminary data.</text>
</comment>
<evidence type="ECO:0000313" key="2">
    <source>
        <dbReference type="EMBL" id="OEO31322.1"/>
    </source>
</evidence>
<dbReference type="RefSeq" id="WP_069909464.1">
    <property type="nucleotide sequence ID" value="NZ_LAJE02000161.1"/>
</dbReference>
<protein>
    <recommendedName>
        <fullName evidence="4">Transmembrane protein</fullName>
    </recommendedName>
</protein>
<keyword evidence="1" id="KW-0812">Transmembrane</keyword>
<feature type="transmembrane region" description="Helical" evidence="1">
    <location>
        <begin position="29"/>
        <end position="54"/>
    </location>
</feature>
<gene>
    <name evidence="2" type="ORF">VW23_016685</name>
</gene>
<feature type="transmembrane region" description="Helical" evidence="1">
    <location>
        <begin position="270"/>
        <end position="291"/>
    </location>
</feature>
<reference evidence="2 3" key="1">
    <citation type="journal article" date="2015" name="Genome Announc.">
        <title>Genome Assemblies of Three Soil-Associated Devosia species: D. insulae, D. limi, and D. soli.</title>
        <authorList>
            <person name="Hassan Y.I."/>
            <person name="Lepp D."/>
            <person name="Zhou T."/>
        </authorList>
    </citation>
    <scope>NUCLEOTIDE SEQUENCE [LARGE SCALE GENOMIC DNA]</scope>
    <source>
        <strain evidence="2 3">DS-56</strain>
    </source>
</reference>
<sequence>MSSVGSAHTPHGDITTTRRGSRIWTDGRLLVGSLIVVSALAIALTDYAGFGYAWSHFFGSSETNSSASTSEVFGGLKSKFRDYNTYSRDIFLMEERSKVDAPYLATIARLLENPAESAGAGPMIEAFLDLRKVLDLEQSCTAGYPWSTPVWSSRRDIDTMADGSKLVALDLFFCLFTVPRDESGIVRYPIATVTLTADESRQLSSIYSHISTDDARNGLRWLEAVVSGEVAHLKRLLELRNASTSSLSDEIDDLLQRYLRTNQAAFEHGVVMTLTRALLLIVLIVLAAVSLKFAHRDRPK</sequence>